<reference evidence="17" key="1">
    <citation type="submission" date="2016-02" db="EMBL/GenBank/DDBJ databases">
        <title>Genome sequence of Bacillus trypoxylicola KCTC 13244(T).</title>
        <authorList>
            <person name="Jeong H."/>
            <person name="Park S.-H."/>
            <person name="Choi S.-K."/>
        </authorList>
    </citation>
    <scope>NUCLEOTIDE SEQUENCE [LARGE SCALE GENOMIC DNA]</scope>
    <source>
        <strain evidence="17">KCTC 13244</strain>
    </source>
</reference>
<gene>
    <name evidence="17" type="ORF">AZF04_17560</name>
</gene>
<dbReference type="PANTHER" id="PTHR12213">
    <property type="entry name" value="CORRINOID ADENOSYLTRANSFERASE"/>
    <property type="match status" value="1"/>
</dbReference>
<dbReference type="OrthoDB" id="9778896at2"/>
<evidence type="ECO:0000256" key="14">
    <source>
        <dbReference type="ARBA" id="ARBA00048692"/>
    </source>
</evidence>
<comment type="subunit">
    <text evidence="3">Homotrimer.</text>
</comment>
<sequence>MKLYTKKGDKGRTNIIGGRCDKDHIRIEAFGSLDELNSFVGYAISVIPEGDEFNDLATQLLNIQHELFDCGGDLAVTEYKKDFPYKTKESMIIFLEEKIDQFTNETTDLEKFILPGGSKLASALHVCRTITRRCERLIVQLQKEADLHPFVLPYVNRLSDYFFAAARVANHRQKISDIEYKRSAIVFKTKTSHEEQ</sequence>
<accession>A0A162EKZ7</accession>
<dbReference type="GO" id="GO:0008817">
    <property type="term" value="F:corrinoid adenosyltransferase activity"/>
    <property type="evidence" value="ECO:0007669"/>
    <property type="project" value="UniProtKB-UniRule"/>
</dbReference>
<feature type="domain" description="Cobalamin adenosyltransferase-like" evidence="16">
    <location>
        <begin position="3"/>
        <end position="169"/>
    </location>
</feature>
<comment type="pathway">
    <text evidence="1 15">Cofactor biosynthesis; adenosylcobalamin biosynthesis; adenosylcobalamin from cob(II)yrinate a,c-diamide: step 2/7.</text>
</comment>
<keyword evidence="7 15" id="KW-0808">Transferase</keyword>
<proteinExistence type="inferred from homology"/>
<comment type="catalytic activity">
    <reaction evidence="13 15">
        <text>2 cob(II)yrinate a,c diamide + reduced [electron-transfer flavoprotein] + 2 ATP = 2 adenosylcob(III)yrinate a,c-diamide + 2 triphosphate + oxidized [electron-transfer flavoprotein] + 3 H(+)</text>
        <dbReference type="Rhea" id="RHEA:11528"/>
        <dbReference type="Rhea" id="RHEA-COMP:10685"/>
        <dbReference type="Rhea" id="RHEA-COMP:10686"/>
        <dbReference type="ChEBI" id="CHEBI:15378"/>
        <dbReference type="ChEBI" id="CHEBI:18036"/>
        <dbReference type="ChEBI" id="CHEBI:30616"/>
        <dbReference type="ChEBI" id="CHEBI:57692"/>
        <dbReference type="ChEBI" id="CHEBI:58307"/>
        <dbReference type="ChEBI" id="CHEBI:58503"/>
        <dbReference type="ChEBI" id="CHEBI:58537"/>
        <dbReference type="EC" id="2.5.1.17"/>
    </reaction>
</comment>
<dbReference type="Gene3D" id="1.20.1200.10">
    <property type="entry name" value="Cobalamin adenosyltransferase-like"/>
    <property type="match status" value="1"/>
</dbReference>
<dbReference type="Proteomes" id="UP000075806">
    <property type="component" value="Unassembled WGS sequence"/>
</dbReference>
<evidence type="ECO:0000256" key="7">
    <source>
        <dbReference type="ARBA" id="ARBA00022679"/>
    </source>
</evidence>
<dbReference type="EC" id="2.5.1.17" evidence="4 15"/>
<dbReference type="UniPathway" id="UPA00148">
    <property type="reaction ID" value="UER00233"/>
</dbReference>
<dbReference type="PANTHER" id="PTHR12213:SF0">
    <property type="entry name" value="CORRINOID ADENOSYLTRANSFERASE MMAB"/>
    <property type="match status" value="1"/>
</dbReference>
<evidence type="ECO:0000313" key="18">
    <source>
        <dbReference type="Proteomes" id="UP000075806"/>
    </source>
</evidence>
<dbReference type="EMBL" id="LTAO01000009">
    <property type="protein sequence ID" value="KYG33153.1"/>
    <property type="molecule type" value="Genomic_DNA"/>
</dbReference>
<evidence type="ECO:0000256" key="12">
    <source>
        <dbReference type="ARBA" id="ARBA00033354"/>
    </source>
</evidence>
<evidence type="ECO:0000256" key="2">
    <source>
        <dbReference type="ARBA" id="ARBA00007487"/>
    </source>
</evidence>
<dbReference type="STRING" id="519424.AZF04_17560"/>
<dbReference type="InterPro" id="IPR016030">
    <property type="entry name" value="CblAdoTrfase-like"/>
</dbReference>
<evidence type="ECO:0000256" key="13">
    <source>
        <dbReference type="ARBA" id="ARBA00048555"/>
    </source>
</evidence>
<dbReference type="AlphaFoldDB" id="A0A162EKZ7"/>
<evidence type="ECO:0000256" key="6">
    <source>
        <dbReference type="ARBA" id="ARBA00022573"/>
    </source>
</evidence>
<dbReference type="GO" id="GO:0005524">
    <property type="term" value="F:ATP binding"/>
    <property type="evidence" value="ECO:0007669"/>
    <property type="project" value="UniProtKB-UniRule"/>
</dbReference>
<dbReference type="FunFam" id="1.20.1200.10:FF:000001">
    <property type="entry name" value="Cob(I)yrinic acid a,c-diamide adenosyltransferase"/>
    <property type="match status" value="1"/>
</dbReference>
<evidence type="ECO:0000256" key="10">
    <source>
        <dbReference type="ARBA" id="ARBA00031529"/>
    </source>
</evidence>
<evidence type="ECO:0000256" key="1">
    <source>
        <dbReference type="ARBA" id="ARBA00005121"/>
    </source>
</evidence>
<dbReference type="GO" id="GO:0009236">
    <property type="term" value="P:cobalamin biosynthetic process"/>
    <property type="evidence" value="ECO:0007669"/>
    <property type="project" value="UniProtKB-UniRule"/>
</dbReference>
<keyword evidence="9 15" id="KW-0067">ATP-binding</keyword>
<keyword evidence="18" id="KW-1185">Reference proteome</keyword>
<evidence type="ECO:0000256" key="5">
    <source>
        <dbReference type="ARBA" id="ARBA00020963"/>
    </source>
</evidence>
<name>A0A162EKZ7_9BACI</name>
<keyword evidence="6 15" id="KW-0169">Cobalamin biosynthesis</keyword>
<dbReference type="Pfam" id="PF01923">
    <property type="entry name" value="Cob_adeno_trans"/>
    <property type="match status" value="1"/>
</dbReference>
<dbReference type="InterPro" id="IPR029499">
    <property type="entry name" value="PduO-typ"/>
</dbReference>
<comment type="similarity">
    <text evidence="2 15">Belongs to the Cob(I)alamin adenosyltransferase family.</text>
</comment>
<evidence type="ECO:0000256" key="9">
    <source>
        <dbReference type="ARBA" id="ARBA00022840"/>
    </source>
</evidence>
<evidence type="ECO:0000256" key="15">
    <source>
        <dbReference type="RuleBase" id="RU366026"/>
    </source>
</evidence>
<organism evidence="17 18">
    <name type="scientific">Alkalihalobacillus trypoxylicola</name>
    <dbReference type="NCBI Taxonomy" id="519424"/>
    <lineage>
        <taxon>Bacteria</taxon>
        <taxon>Bacillati</taxon>
        <taxon>Bacillota</taxon>
        <taxon>Bacilli</taxon>
        <taxon>Bacillales</taxon>
        <taxon>Bacillaceae</taxon>
        <taxon>Alkalihalobacillus</taxon>
    </lineage>
</organism>
<evidence type="ECO:0000256" key="4">
    <source>
        <dbReference type="ARBA" id="ARBA00012454"/>
    </source>
</evidence>
<dbReference type="InterPro" id="IPR036451">
    <property type="entry name" value="CblAdoTrfase-like_sf"/>
</dbReference>
<dbReference type="SUPFAM" id="SSF89028">
    <property type="entry name" value="Cobalamin adenosyltransferase-like"/>
    <property type="match status" value="1"/>
</dbReference>
<evidence type="ECO:0000256" key="3">
    <source>
        <dbReference type="ARBA" id="ARBA00011233"/>
    </source>
</evidence>
<evidence type="ECO:0000256" key="8">
    <source>
        <dbReference type="ARBA" id="ARBA00022741"/>
    </source>
</evidence>
<dbReference type="RefSeq" id="WP_061948033.1">
    <property type="nucleotide sequence ID" value="NZ_LTAO01000009.1"/>
</dbReference>
<comment type="catalytic activity">
    <reaction evidence="14 15">
        <text>2 cob(II)alamin + reduced [electron-transfer flavoprotein] + 2 ATP = 2 adenosylcob(III)alamin + 2 triphosphate + oxidized [electron-transfer flavoprotein] + 3 H(+)</text>
        <dbReference type="Rhea" id="RHEA:28671"/>
        <dbReference type="Rhea" id="RHEA-COMP:10685"/>
        <dbReference type="Rhea" id="RHEA-COMP:10686"/>
        <dbReference type="ChEBI" id="CHEBI:15378"/>
        <dbReference type="ChEBI" id="CHEBI:16304"/>
        <dbReference type="ChEBI" id="CHEBI:18036"/>
        <dbReference type="ChEBI" id="CHEBI:18408"/>
        <dbReference type="ChEBI" id="CHEBI:30616"/>
        <dbReference type="ChEBI" id="CHEBI:57692"/>
        <dbReference type="ChEBI" id="CHEBI:58307"/>
        <dbReference type="EC" id="2.5.1.17"/>
    </reaction>
</comment>
<evidence type="ECO:0000259" key="16">
    <source>
        <dbReference type="Pfam" id="PF01923"/>
    </source>
</evidence>
<dbReference type="NCBIfam" id="TIGR00636">
    <property type="entry name" value="PduO_Nterm"/>
    <property type="match status" value="1"/>
</dbReference>
<evidence type="ECO:0000256" key="11">
    <source>
        <dbReference type="ARBA" id="ARBA00033334"/>
    </source>
</evidence>
<comment type="caution">
    <text evidence="17">The sequence shown here is derived from an EMBL/GenBank/DDBJ whole genome shotgun (WGS) entry which is preliminary data.</text>
</comment>
<protein>
    <recommendedName>
        <fullName evidence="5 15">Corrinoid adenosyltransferase</fullName>
        <ecNumber evidence="4 15">2.5.1.17</ecNumber>
    </recommendedName>
    <alternativeName>
        <fullName evidence="10 15">Cob(II)alamin adenosyltransferase</fullName>
    </alternativeName>
    <alternativeName>
        <fullName evidence="12 15">Cob(II)yrinic acid a,c-diamide adenosyltransferase</fullName>
    </alternativeName>
    <alternativeName>
        <fullName evidence="11 15">Cobinamide/cobalamin adenosyltransferase</fullName>
    </alternativeName>
</protein>
<evidence type="ECO:0000313" key="17">
    <source>
        <dbReference type="EMBL" id="KYG33153.1"/>
    </source>
</evidence>
<keyword evidence="8 15" id="KW-0547">Nucleotide-binding</keyword>